<feature type="region of interest" description="Disordered" evidence="1">
    <location>
        <begin position="408"/>
        <end position="451"/>
    </location>
</feature>
<evidence type="ECO:0000313" key="2">
    <source>
        <dbReference type="EMBL" id="KAK1602348.1"/>
    </source>
</evidence>
<evidence type="ECO:0000256" key="1">
    <source>
        <dbReference type="SAM" id="MobiDB-lite"/>
    </source>
</evidence>
<dbReference type="PANTHER" id="PTHR47481">
    <property type="match status" value="1"/>
</dbReference>
<feature type="region of interest" description="Disordered" evidence="1">
    <location>
        <begin position="525"/>
        <end position="583"/>
    </location>
</feature>
<feature type="region of interest" description="Disordered" evidence="1">
    <location>
        <begin position="217"/>
        <end position="296"/>
    </location>
</feature>
<protein>
    <submittedName>
        <fullName evidence="2">Uncharacterized protein</fullName>
    </submittedName>
</protein>
<dbReference type="PANTHER" id="PTHR47481:SF10">
    <property type="entry name" value="COPIA-LIKE POLYPROTEIN_RETROTRANSPOSON"/>
    <property type="match status" value="1"/>
</dbReference>
<gene>
    <name evidence="2" type="ORF">QYE76_007851</name>
</gene>
<comment type="caution">
    <text evidence="2">The sequence shown here is derived from an EMBL/GenBank/DDBJ whole genome shotgun (WGS) entry which is preliminary data.</text>
</comment>
<dbReference type="EMBL" id="JAUUTY010000277">
    <property type="protein sequence ID" value="KAK1602348.1"/>
    <property type="molecule type" value="Genomic_DNA"/>
</dbReference>
<feature type="compositionally biased region" description="Low complexity" evidence="1">
    <location>
        <begin position="573"/>
        <end position="583"/>
    </location>
</feature>
<organism evidence="2 3">
    <name type="scientific">Lolium multiflorum</name>
    <name type="common">Italian ryegrass</name>
    <name type="synonym">Lolium perenne subsp. multiflorum</name>
    <dbReference type="NCBI Taxonomy" id="4521"/>
    <lineage>
        <taxon>Eukaryota</taxon>
        <taxon>Viridiplantae</taxon>
        <taxon>Streptophyta</taxon>
        <taxon>Embryophyta</taxon>
        <taxon>Tracheophyta</taxon>
        <taxon>Spermatophyta</taxon>
        <taxon>Magnoliopsida</taxon>
        <taxon>Liliopsida</taxon>
        <taxon>Poales</taxon>
        <taxon>Poaceae</taxon>
        <taxon>BOP clade</taxon>
        <taxon>Pooideae</taxon>
        <taxon>Poodae</taxon>
        <taxon>Poeae</taxon>
        <taxon>Poeae Chloroplast Group 2 (Poeae type)</taxon>
        <taxon>Loliodinae</taxon>
        <taxon>Loliinae</taxon>
        <taxon>Lolium</taxon>
    </lineage>
</organism>
<reference evidence="2" key="1">
    <citation type="submission" date="2023-07" db="EMBL/GenBank/DDBJ databases">
        <title>A chromosome-level genome assembly of Lolium multiflorum.</title>
        <authorList>
            <person name="Chen Y."/>
            <person name="Copetti D."/>
            <person name="Kolliker R."/>
            <person name="Studer B."/>
        </authorList>
    </citation>
    <scope>NUCLEOTIDE SEQUENCE</scope>
    <source>
        <strain evidence="2">02402/16</strain>
        <tissue evidence="2">Leaf</tissue>
    </source>
</reference>
<accession>A0AAD8QGM9</accession>
<dbReference type="Proteomes" id="UP001231189">
    <property type="component" value="Unassembled WGS sequence"/>
</dbReference>
<dbReference type="AlphaFoldDB" id="A0AAD8QGM9"/>
<proteinExistence type="predicted"/>
<sequence length="583" mass="63642">MPRAPPTPHLPDRLNFDGVADHLPIIHAQTNQPRLIFPSQLPNPTYSHPILGVNINTYIKFQVLDHVSEGAAPRDPDDAWRVVDIHISLWFMATLTDDLHRLIQGDDTAYATWRRLHHLFLDTSTSRYLFLSKAFRSTPRGDMSVATYASKLQGLADDLDAIGHPVNDCDLASQFVDGLGEQFKLQAEILKTNLPSFADCCSRIQMAEISDNTTPAQVYATHGGDRGQHSGGGQQHAGGGHAAPRVPGVSPNYRGNNPIPGYRPCGGHGGQASNAGRGRGHGLPSSHGGQQPNAMRGHDYGGAWPWLCLSGSLVGLLRARGSAWPAGSHSMDVHLDSAQRHRAAPLSSASPYSFDYNAMLHSTMTNGQQHVQQPEWIMDSGASSHITEIHPQRIPRLPSQIFLVLAQESSPGSHPHPPRVARPTTAQPTTTHHHPRQAHHPPPPVPHHQLPCHQMPKEIFSELDEINAEPYFSGLPEHRRGTRGSPGAPPHRRRGQGGAPPYGVLHQGSQRLPFRLYKVSASKTLKDKPRYRKSSRAAAIASQDSRDKSRSAAPGRELPRKASPSSTAPPSPSTLLSPMMRRE</sequence>
<feature type="compositionally biased region" description="Gly residues" evidence="1">
    <location>
        <begin position="229"/>
        <end position="241"/>
    </location>
</feature>
<evidence type="ECO:0000313" key="3">
    <source>
        <dbReference type="Proteomes" id="UP001231189"/>
    </source>
</evidence>
<keyword evidence="3" id="KW-1185">Reference proteome</keyword>
<feature type="region of interest" description="Disordered" evidence="1">
    <location>
        <begin position="472"/>
        <end position="509"/>
    </location>
</feature>
<feature type="compositionally biased region" description="Low complexity" evidence="1">
    <location>
        <begin position="421"/>
        <end position="430"/>
    </location>
</feature>
<dbReference type="Pfam" id="PF14223">
    <property type="entry name" value="Retrotran_gag_2"/>
    <property type="match status" value="1"/>
</dbReference>
<name>A0AAD8QGM9_LOLMU</name>